<organism evidence="5 6">
    <name type="scientific">Smittium culicis</name>
    <dbReference type="NCBI Taxonomy" id="133412"/>
    <lineage>
        <taxon>Eukaryota</taxon>
        <taxon>Fungi</taxon>
        <taxon>Fungi incertae sedis</taxon>
        <taxon>Zoopagomycota</taxon>
        <taxon>Kickxellomycotina</taxon>
        <taxon>Harpellomycetes</taxon>
        <taxon>Harpellales</taxon>
        <taxon>Legeriomycetaceae</taxon>
        <taxon>Smittium</taxon>
    </lineage>
</organism>
<dbReference type="AlphaFoldDB" id="A0A1R1YPK5"/>
<evidence type="ECO:0000256" key="2">
    <source>
        <dbReference type="ARBA" id="ARBA00010895"/>
    </source>
</evidence>
<name>A0A1R1YPK5_9FUNG</name>
<comment type="function">
    <text evidence="1">Required for respiratory activity and maintenance and expression of the mitochondrial genome.</text>
</comment>
<dbReference type="GO" id="GO:0005634">
    <property type="term" value="C:nucleus"/>
    <property type="evidence" value="ECO:0007669"/>
    <property type="project" value="TreeGrafter"/>
</dbReference>
<evidence type="ECO:0000256" key="4">
    <source>
        <dbReference type="SAM" id="MobiDB-lite"/>
    </source>
</evidence>
<comment type="similarity">
    <text evidence="2">Belongs to the RRG9 family.</text>
</comment>
<feature type="compositionally biased region" description="Polar residues" evidence="4">
    <location>
        <begin position="67"/>
        <end position="95"/>
    </location>
</feature>
<feature type="region of interest" description="Disordered" evidence="4">
    <location>
        <begin position="48"/>
        <end position="95"/>
    </location>
</feature>
<feature type="compositionally biased region" description="Low complexity" evidence="4">
    <location>
        <begin position="48"/>
        <end position="60"/>
    </location>
</feature>
<feature type="region of interest" description="Disordered" evidence="4">
    <location>
        <begin position="115"/>
        <end position="177"/>
    </location>
</feature>
<proteinExistence type="inferred from homology"/>
<dbReference type="Pfam" id="PF06413">
    <property type="entry name" value="Neugrin"/>
    <property type="match status" value="1"/>
</dbReference>
<evidence type="ECO:0000313" key="5">
    <source>
        <dbReference type="EMBL" id="OMJ28813.1"/>
    </source>
</evidence>
<feature type="region of interest" description="Disordered" evidence="4">
    <location>
        <begin position="247"/>
        <end position="274"/>
    </location>
</feature>
<dbReference type="OrthoDB" id="5578174at2759"/>
<evidence type="ECO:0000313" key="6">
    <source>
        <dbReference type="Proteomes" id="UP000187429"/>
    </source>
</evidence>
<dbReference type="PANTHER" id="PTHR13475">
    <property type="entry name" value="NEUGRIN"/>
    <property type="match status" value="1"/>
</dbReference>
<feature type="compositionally biased region" description="Polar residues" evidence="4">
    <location>
        <begin position="119"/>
        <end position="176"/>
    </location>
</feature>
<gene>
    <name evidence="5" type="ORF">AYI69_g1703</name>
</gene>
<evidence type="ECO:0000256" key="1">
    <source>
        <dbReference type="ARBA" id="ARBA00003548"/>
    </source>
</evidence>
<sequence length="274" mass="31437">MLLESKITKNTGNYSYPNIFNFSSYSKASQNDKLPSLIYKLTPNNLATSSTSSHNSNIRSGFKSPKYSDSTISSPRSNFNGAPNNRQNNSSYNSKQFNSKFSELDQLDSPDFGYKKLNTPISKNSKLPSSDYHSSNRYTPRSLSANKVPDYNSSHFDPDTNTNENHPNIISASQKNGWIKRKNELNQKLGKQSWNPQKKLARASLEKIRLLNKEYPNIYTINKLSQDFKVSFEAIRRILKSKFVPDQKRALEQESRRKKSITEYHLSKKDKDLD</sequence>
<dbReference type="PANTHER" id="PTHR13475:SF3">
    <property type="entry name" value="NEUGRIN"/>
    <property type="match status" value="1"/>
</dbReference>
<dbReference type="Proteomes" id="UP000187429">
    <property type="component" value="Unassembled WGS sequence"/>
</dbReference>
<comment type="caution">
    <text evidence="5">The sequence shown here is derived from an EMBL/GenBank/DDBJ whole genome shotgun (WGS) entry which is preliminary data.</text>
</comment>
<keyword evidence="6" id="KW-1185">Reference proteome</keyword>
<protein>
    <recommendedName>
        <fullName evidence="3">Required for respiratory growth protein 9, mitochondrial</fullName>
    </recommendedName>
</protein>
<dbReference type="EMBL" id="LSSM01000471">
    <property type="protein sequence ID" value="OMJ28813.1"/>
    <property type="molecule type" value="Genomic_DNA"/>
</dbReference>
<evidence type="ECO:0000256" key="3">
    <source>
        <dbReference type="ARBA" id="ARBA00013566"/>
    </source>
</evidence>
<dbReference type="InterPro" id="IPR010487">
    <property type="entry name" value="NGRN/Rrg9"/>
</dbReference>
<accession>A0A1R1YPK5</accession>
<reference evidence="6" key="1">
    <citation type="submission" date="2017-01" db="EMBL/GenBank/DDBJ databases">
        <authorList>
            <person name="Wang Y."/>
            <person name="White M."/>
            <person name="Kvist S."/>
            <person name="Moncalvo J.-M."/>
        </authorList>
    </citation>
    <scope>NUCLEOTIDE SEQUENCE [LARGE SCALE GENOMIC DNA]</scope>
    <source>
        <strain evidence="6">ID-206-W2</strain>
    </source>
</reference>